<feature type="chain" id="PRO_5036115956" evidence="1">
    <location>
        <begin position="19"/>
        <end position="389"/>
    </location>
</feature>
<evidence type="ECO:0000313" key="2">
    <source>
        <dbReference type="EMBL" id="KAF0718072.1"/>
    </source>
</evidence>
<evidence type="ECO:0000313" key="4">
    <source>
        <dbReference type="Proteomes" id="UP000332933"/>
    </source>
</evidence>
<accession>A0A485KAM5</accession>
<protein>
    <submittedName>
        <fullName evidence="3">Aste57867_1921 protein</fullName>
    </submittedName>
</protein>
<name>A0A485KAM5_9STRA</name>
<keyword evidence="1" id="KW-0732">Signal</keyword>
<sequence length="389" mass="41433">MKSFVFAMLAAVATFAAAQDQYIAFENGVILSTYIVTENNTQTSVTTYDEQGYPEGGQIEGAIEDVGNDVKNLIDLTQSLFNSDFTPDKAQQIVQGLQKAAKDGFAAVNQVGDVVKKIQGMVKNGASRADSQSVLTSVQGIFQDVLRLVDSQPVVCRRRIYGRGVGLIPSVRCLDNEEKVLALCYPKCKNEFENVAGFVCRKQGCGGVSGAKDLGISCTKPSSYGRGAGYFTEAKCARENSQGCEKNGLLWYPKCQPGFHAFGCCVCTPDCPAGAHDDGAFCRKESYFRAGTSRLECDDGKEKSLGLCYPSCGPNTDSFGAICAPQCKGDAPTRCGLFCTSTSAACADATVEVVGGAARVLLSAITKDFTGVIKASIQLGKYIITMRQC</sequence>
<organism evidence="3 4">
    <name type="scientific">Aphanomyces stellatus</name>
    <dbReference type="NCBI Taxonomy" id="120398"/>
    <lineage>
        <taxon>Eukaryota</taxon>
        <taxon>Sar</taxon>
        <taxon>Stramenopiles</taxon>
        <taxon>Oomycota</taxon>
        <taxon>Saprolegniomycetes</taxon>
        <taxon>Saprolegniales</taxon>
        <taxon>Verrucalvaceae</taxon>
        <taxon>Aphanomyces</taxon>
    </lineage>
</organism>
<gene>
    <name evidence="3" type="primary">Aste57867_1921</name>
    <name evidence="2" type="ORF">As57867_001919</name>
    <name evidence="3" type="ORF">ASTE57867_1921</name>
</gene>
<keyword evidence="4" id="KW-1185">Reference proteome</keyword>
<evidence type="ECO:0000256" key="1">
    <source>
        <dbReference type="SAM" id="SignalP"/>
    </source>
</evidence>
<dbReference type="PANTHER" id="PTHR34859">
    <property type="entry name" value="UNNAMED PRODUCT"/>
    <property type="match status" value="1"/>
</dbReference>
<dbReference type="PANTHER" id="PTHR34859:SF2">
    <property type="entry name" value="LYSM DOMAIN-CONTAINING PROTEIN"/>
    <property type="match status" value="1"/>
</dbReference>
<dbReference type="Proteomes" id="UP000332933">
    <property type="component" value="Unassembled WGS sequence"/>
</dbReference>
<dbReference type="EMBL" id="VJMH01000184">
    <property type="protein sequence ID" value="KAF0718072.1"/>
    <property type="molecule type" value="Genomic_DNA"/>
</dbReference>
<feature type="signal peptide" evidence="1">
    <location>
        <begin position="1"/>
        <end position="18"/>
    </location>
</feature>
<dbReference type="EMBL" id="CAADRA010000184">
    <property type="protein sequence ID" value="VFT79126.1"/>
    <property type="molecule type" value="Genomic_DNA"/>
</dbReference>
<evidence type="ECO:0000313" key="3">
    <source>
        <dbReference type="EMBL" id="VFT79126.1"/>
    </source>
</evidence>
<reference evidence="2" key="2">
    <citation type="submission" date="2019-06" db="EMBL/GenBank/DDBJ databases">
        <title>Genomics analysis of Aphanomyces spp. identifies a new class of oomycete effector associated with host adaptation.</title>
        <authorList>
            <person name="Gaulin E."/>
        </authorList>
    </citation>
    <scope>NUCLEOTIDE SEQUENCE</scope>
    <source>
        <strain evidence="2">CBS 578.67</strain>
    </source>
</reference>
<reference evidence="3 4" key="1">
    <citation type="submission" date="2019-03" db="EMBL/GenBank/DDBJ databases">
        <authorList>
            <person name="Gaulin E."/>
            <person name="Dumas B."/>
        </authorList>
    </citation>
    <scope>NUCLEOTIDE SEQUENCE [LARGE SCALE GENOMIC DNA]</scope>
    <source>
        <strain evidence="3">CBS 568.67</strain>
    </source>
</reference>
<proteinExistence type="predicted"/>
<dbReference type="OrthoDB" id="69915at2759"/>
<dbReference type="AlphaFoldDB" id="A0A485KAM5"/>